<gene>
    <name evidence="2" type="ORF">SCFA_930001</name>
</gene>
<keyword evidence="2" id="KW-0436">Ligase</keyword>
<reference evidence="2" key="1">
    <citation type="submission" date="2019-03" db="EMBL/GenBank/DDBJ databases">
        <authorList>
            <person name="Hao L."/>
        </authorList>
    </citation>
    <scope>NUCLEOTIDE SEQUENCE</scope>
</reference>
<organism evidence="2">
    <name type="scientific">anaerobic digester metagenome</name>
    <dbReference type="NCBI Taxonomy" id="1263854"/>
    <lineage>
        <taxon>unclassified sequences</taxon>
        <taxon>metagenomes</taxon>
        <taxon>ecological metagenomes</taxon>
    </lineage>
</organism>
<dbReference type="SMART" id="SM00977">
    <property type="entry name" value="TilS_C"/>
    <property type="match status" value="1"/>
</dbReference>
<dbReference type="GO" id="GO:0032267">
    <property type="term" value="F:tRNA(Ile)-lysidine synthase activity"/>
    <property type="evidence" value="ECO:0007669"/>
    <property type="project" value="UniProtKB-EC"/>
</dbReference>
<dbReference type="GO" id="GO:0005737">
    <property type="term" value="C:cytoplasm"/>
    <property type="evidence" value="ECO:0007669"/>
    <property type="project" value="InterPro"/>
</dbReference>
<dbReference type="GO" id="GO:0005524">
    <property type="term" value="F:ATP binding"/>
    <property type="evidence" value="ECO:0007669"/>
    <property type="project" value="InterPro"/>
</dbReference>
<name>A0A485M9E1_9ZZZZ</name>
<accession>A0A485M9E1</accession>
<dbReference type="GO" id="GO:0008033">
    <property type="term" value="P:tRNA processing"/>
    <property type="evidence" value="ECO:0007669"/>
    <property type="project" value="InterPro"/>
</dbReference>
<proteinExistence type="predicted"/>
<dbReference type="NCBIfam" id="TIGR02433">
    <property type="entry name" value="lysidine_TilS_C"/>
    <property type="match status" value="1"/>
</dbReference>
<dbReference type="EC" id="6.3.4.19" evidence="2"/>
<dbReference type="EMBL" id="CAADRN010000398">
    <property type="protein sequence ID" value="VFU19674.1"/>
    <property type="molecule type" value="Genomic_DNA"/>
</dbReference>
<dbReference type="Pfam" id="PF11734">
    <property type="entry name" value="TilS_C"/>
    <property type="match status" value="1"/>
</dbReference>
<evidence type="ECO:0000313" key="2">
    <source>
        <dbReference type="EMBL" id="VFU19674.1"/>
    </source>
</evidence>
<dbReference type="InterPro" id="IPR012796">
    <property type="entry name" value="Lysidine-tRNA-synth_C"/>
</dbReference>
<dbReference type="AlphaFoldDB" id="A0A485M9E1"/>
<evidence type="ECO:0000259" key="1">
    <source>
        <dbReference type="SMART" id="SM00977"/>
    </source>
</evidence>
<feature type="domain" description="Lysidine-tRNA(Ile) synthetase C-terminal" evidence="1">
    <location>
        <begin position="123"/>
        <end position="195"/>
    </location>
</feature>
<protein>
    <submittedName>
        <fullName evidence="2">tRNA(Ile)-lysidine synthase</fullName>
        <ecNumber evidence="2">6.3.4.19</ecNumber>
    </submittedName>
</protein>
<sequence>MAIRRRVLRCAWQSLARRPQSLSYFHTEALMDLAGGSAAGTQAVLPGSIMALRTYQTIELTGRRGGRGTPYYIYPLKVPGATYIPELERTVRAEIKSRNMAGDPGRLPPEEVLLDYDRLPSQIFVRRRLEGDVFHPFGQVSSMKLKDFLIKQKIPREERDKIPLVSTPGEIIWAGGVRAGERFKINDTTGRVLHLKLDL</sequence>
<dbReference type="SUPFAM" id="SSF56037">
    <property type="entry name" value="PheT/TilS domain"/>
    <property type="match status" value="1"/>
</dbReference>